<dbReference type="SUPFAM" id="SSF52172">
    <property type="entry name" value="CheY-like"/>
    <property type="match status" value="1"/>
</dbReference>
<dbReference type="PROSITE" id="PS50110">
    <property type="entry name" value="RESPONSE_REGULATORY"/>
    <property type="match status" value="1"/>
</dbReference>
<dbReference type="GO" id="GO:0000155">
    <property type="term" value="F:phosphorelay sensor kinase activity"/>
    <property type="evidence" value="ECO:0007669"/>
    <property type="project" value="InterPro"/>
</dbReference>
<keyword evidence="7" id="KW-0067">ATP-binding</keyword>
<keyword evidence="8" id="KW-0902">Two-component regulatory system</keyword>
<evidence type="ECO:0000256" key="10">
    <source>
        <dbReference type="ARBA" id="ARBA00068150"/>
    </source>
</evidence>
<dbReference type="SMART" id="SM00387">
    <property type="entry name" value="HATPase_c"/>
    <property type="match status" value="1"/>
</dbReference>
<dbReference type="InterPro" id="IPR011006">
    <property type="entry name" value="CheY-like_superfamily"/>
</dbReference>
<organism evidence="15 16">
    <name type="scientific">Niastella populi</name>
    <dbReference type="NCBI Taxonomy" id="550983"/>
    <lineage>
        <taxon>Bacteria</taxon>
        <taxon>Pseudomonadati</taxon>
        <taxon>Bacteroidota</taxon>
        <taxon>Chitinophagia</taxon>
        <taxon>Chitinophagales</taxon>
        <taxon>Chitinophagaceae</taxon>
        <taxon>Niastella</taxon>
    </lineage>
</organism>
<dbReference type="Pfam" id="PF02518">
    <property type="entry name" value="HATPase_c"/>
    <property type="match status" value="1"/>
</dbReference>
<keyword evidence="4" id="KW-0808">Transferase</keyword>
<dbReference type="PANTHER" id="PTHR45339:SF1">
    <property type="entry name" value="HYBRID SIGNAL TRANSDUCTION HISTIDINE KINASE J"/>
    <property type="match status" value="1"/>
</dbReference>
<evidence type="ECO:0000256" key="6">
    <source>
        <dbReference type="ARBA" id="ARBA00022777"/>
    </source>
</evidence>
<evidence type="ECO:0000256" key="8">
    <source>
        <dbReference type="ARBA" id="ARBA00023012"/>
    </source>
</evidence>
<dbReference type="PROSITE" id="PS50109">
    <property type="entry name" value="HIS_KIN"/>
    <property type="match status" value="1"/>
</dbReference>
<dbReference type="CDD" id="cd17546">
    <property type="entry name" value="REC_hyHK_CKI1_RcsC-like"/>
    <property type="match status" value="1"/>
</dbReference>
<feature type="domain" description="Response regulatory" evidence="14">
    <location>
        <begin position="439"/>
        <end position="555"/>
    </location>
</feature>
<keyword evidence="6" id="KW-0418">Kinase</keyword>
<dbReference type="InterPro" id="IPR005467">
    <property type="entry name" value="His_kinase_dom"/>
</dbReference>
<accession>A0A1V9EUY9</accession>
<dbReference type="Pfam" id="PF00072">
    <property type="entry name" value="Response_reg"/>
    <property type="match status" value="1"/>
</dbReference>
<name>A0A1V9EUY9_9BACT</name>
<dbReference type="InterPro" id="IPR036097">
    <property type="entry name" value="HisK_dim/P_sf"/>
</dbReference>
<dbReference type="Pfam" id="PF00512">
    <property type="entry name" value="HisKA"/>
    <property type="match status" value="1"/>
</dbReference>
<evidence type="ECO:0000256" key="11">
    <source>
        <dbReference type="PROSITE-ProRule" id="PRU00169"/>
    </source>
</evidence>
<dbReference type="InterPro" id="IPR001789">
    <property type="entry name" value="Sig_transdc_resp-reg_receiver"/>
</dbReference>
<evidence type="ECO:0000256" key="9">
    <source>
        <dbReference type="ARBA" id="ARBA00064003"/>
    </source>
</evidence>
<evidence type="ECO:0000256" key="4">
    <source>
        <dbReference type="ARBA" id="ARBA00022679"/>
    </source>
</evidence>
<comment type="catalytic activity">
    <reaction evidence="1">
        <text>ATP + protein L-histidine = ADP + protein N-phospho-L-histidine.</text>
        <dbReference type="EC" id="2.7.13.3"/>
    </reaction>
</comment>
<dbReference type="InterPro" id="IPR003594">
    <property type="entry name" value="HATPase_dom"/>
</dbReference>
<keyword evidence="3 11" id="KW-0597">Phosphoprotein</keyword>
<evidence type="ECO:0000256" key="12">
    <source>
        <dbReference type="SAM" id="Phobius"/>
    </source>
</evidence>
<evidence type="ECO:0000313" key="15">
    <source>
        <dbReference type="EMBL" id="OQP49977.1"/>
    </source>
</evidence>
<dbReference type="PRINTS" id="PR00344">
    <property type="entry name" value="BCTRLSENSOR"/>
</dbReference>
<dbReference type="EMBL" id="LWBP01000222">
    <property type="protein sequence ID" value="OQP49977.1"/>
    <property type="molecule type" value="Genomic_DNA"/>
</dbReference>
<keyword evidence="12" id="KW-0472">Membrane</keyword>
<evidence type="ECO:0000256" key="2">
    <source>
        <dbReference type="ARBA" id="ARBA00012438"/>
    </source>
</evidence>
<feature type="transmembrane region" description="Helical" evidence="12">
    <location>
        <begin position="142"/>
        <end position="159"/>
    </location>
</feature>
<dbReference type="Gene3D" id="3.40.50.2300">
    <property type="match status" value="1"/>
</dbReference>
<comment type="subunit">
    <text evidence="9">At low DSF concentrations, interacts with RpfF.</text>
</comment>
<keyword evidence="12" id="KW-0812">Transmembrane</keyword>
<protein>
    <recommendedName>
        <fullName evidence="10">Sensory/regulatory protein RpfC</fullName>
        <ecNumber evidence="2">2.7.13.3</ecNumber>
    </recommendedName>
</protein>
<dbReference type="InterPro" id="IPR036890">
    <property type="entry name" value="HATPase_C_sf"/>
</dbReference>
<dbReference type="OrthoDB" id="9811889at2"/>
<feature type="transmembrane region" description="Helical" evidence="12">
    <location>
        <begin position="15"/>
        <end position="33"/>
    </location>
</feature>
<dbReference type="CDD" id="cd00082">
    <property type="entry name" value="HisKA"/>
    <property type="match status" value="1"/>
</dbReference>
<dbReference type="STRING" id="550983.A4R26_30130"/>
<keyword evidence="12" id="KW-1133">Transmembrane helix</keyword>
<evidence type="ECO:0000259" key="13">
    <source>
        <dbReference type="PROSITE" id="PS50109"/>
    </source>
</evidence>
<evidence type="ECO:0000313" key="16">
    <source>
        <dbReference type="Proteomes" id="UP000192276"/>
    </source>
</evidence>
<dbReference type="SUPFAM" id="SSF55874">
    <property type="entry name" value="ATPase domain of HSP90 chaperone/DNA topoisomerase II/histidine kinase"/>
    <property type="match status" value="1"/>
</dbReference>
<proteinExistence type="predicted"/>
<dbReference type="SMART" id="SM00388">
    <property type="entry name" value="HisKA"/>
    <property type="match status" value="1"/>
</dbReference>
<dbReference type="AlphaFoldDB" id="A0A1V9EUY9"/>
<dbReference type="GO" id="GO:0005524">
    <property type="term" value="F:ATP binding"/>
    <property type="evidence" value="ECO:0007669"/>
    <property type="project" value="UniProtKB-KW"/>
</dbReference>
<dbReference type="EC" id="2.7.13.3" evidence="2"/>
<dbReference type="Proteomes" id="UP000192276">
    <property type="component" value="Unassembled WGS sequence"/>
</dbReference>
<evidence type="ECO:0000256" key="3">
    <source>
        <dbReference type="ARBA" id="ARBA00022553"/>
    </source>
</evidence>
<dbReference type="Gene3D" id="3.30.565.10">
    <property type="entry name" value="Histidine kinase-like ATPase, C-terminal domain"/>
    <property type="match status" value="1"/>
</dbReference>
<evidence type="ECO:0000256" key="7">
    <source>
        <dbReference type="ARBA" id="ARBA00022840"/>
    </source>
</evidence>
<keyword evidence="5" id="KW-0547">Nucleotide-binding</keyword>
<evidence type="ECO:0000256" key="5">
    <source>
        <dbReference type="ARBA" id="ARBA00022741"/>
    </source>
</evidence>
<gene>
    <name evidence="15" type="ORF">A4R26_30130</name>
</gene>
<reference evidence="16" key="1">
    <citation type="submission" date="2016-04" db="EMBL/GenBank/DDBJ databases">
        <authorList>
            <person name="Chen L."/>
            <person name="Zhuang W."/>
            <person name="Wang G."/>
        </authorList>
    </citation>
    <scope>NUCLEOTIDE SEQUENCE [LARGE SCALE GENOMIC DNA]</scope>
    <source>
        <strain evidence="16">208</strain>
    </source>
</reference>
<dbReference type="FunFam" id="3.30.565.10:FF:000010">
    <property type="entry name" value="Sensor histidine kinase RcsC"/>
    <property type="match status" value="1"/>
</dbReference>
<feature type="domain" description="Histidine kinase" evidence="13">
    <location>
        <begin position="193"/>
        <end position="414"/>
    </location>
</feature>
<evidence type="ECO:0000256" key="1">
    <source>
        <dbReference type="ARBA" id="ARBA00000085"/>
    </source>
</evidence>
<sequence>MRSTLKRNIVIHRKITWLLLFSIASLAVAYWFIYASERNIDKTNLRISSTHAIIETVQASITSVAETGTITPPLFNSLDLLCRANNDLTASLPVLHRLVSTQQPAAELKALLYTMLEEEKRSLTERQQTNEKVIKQVTTGMYFGRTGAFLFVVIILLMLNKDINRRKTTQQKLIEAIEEAKKAKRMQEQFLANMSHEIRTPMNGIKGMTDLLLETPLAEKQQDMAAMIKRSINTLLVVINDILDFSKIKAGKLHIEKINLNIKEVIGNTVSLFSHQLQTKGLPLQINIDPNIPEHLTGDPHRLNQILNNLLSNAIKFTTEGHINITVAIQKQTVDTMTLAFTITDTGVGIPEDSITYIFDSFSQASQDISRRFGGTGLGLTICKQLLQLQGGDISVQSAVGKGSSFQFYLPFDINNTPAAEMPALPGKPEHDHPLTGKQVLVAEDNEINQKLIEFVLRKAGGTVTIANNGEEAIQLLQQNNLYDLIIMDLQMPKMDGYATTYYIRNNLRLKIPIIAMTATAMKDEQWQCLHAGMNEYMTKPFEFAELYKRIAHLVD</sequence>
<keyword evidence="16" id="KW-1185">Reference proteome</keyword>
<feature type="modified residue" description="4-aspartylphosphate" evidence="11">
    <location>
        <position position="489"/>
    </location>
</feature>
<dbReference type="InterPro" id="IPR003661">
    <property type="entry name" value="HisK_dim/P_dom"/>
</dbReference>
<dbReference type="Gene3D" id="1.10.287.130">
    <property type="match status" value="1"/>
</dbReference>
<dbReference type="FunFam" id="1.10.287.130:FF:000002">
    <property type="entry name" value="Two-component osmosensing histidine kinase"/>
    <property type="match status" value="1"/>
</dbReference>
<dbReference type="InterPro" id="IPR004358">
    <property type="entry name" value="Sig_transdc_His_kin-like_C"/>
</dbReference>
<evidence type="ECO:0000259" key="14">
    <source>
        <dbReference type="PROSITE" id="PS50110"/>
    </source>
</evidence>
<dbReference type="SUPFAM" id="SSF47384">
    <property type="entry name" value="Homodimeric domain of signal transducing histidine kinase"/>
    <property type="match status" value="1"/>
</dbReference>
<dbReference type="SMART" id="SM00448">
    <property type="entry name" value="REC"/>
    <property type="match status" value="1"/>
</dbReference>
<dbReference type="CDD" id="cd16922">
    <property type="entry name" value="HATPase_EvgS-ArcB-TorS-like"/>
    <property type="match status" value="1"/>
</dbReference>
<comment type="caution">
    <text evidence="15">The sequence shown here is derived from an EMBL/GenBank/DDBJ whole genome shotgun (WGS) entry which is preliminary data.</text>
</comment>
<dbReference type="PANTHER" id="PTHR45339">
    <property type="entry name" value="HYBRID SIGNAL TRANSDUCTION HISTIDINE KINASE J"/>
    <property type="match status" value="1"/>
</dbReference>